<dbReference type="InterPro" id="IPR006544">
    <property type="entry name" value="P-type_TPase_V"/>
</dbReference>
<dbReference type="GO" id="GO:0016887">
    <property type="term" value="F:ATP hydrolysis activity"/>
    <property type="evidence" value="ECO:0007669"/>
    <property type="project" value="InterPro"/>
</dbReference>
<evidence type="ECO:0000313" key="18">
    <source>
        <dbReference type="Proteomes" id="UP000800036"/>
    </source>
</evidence>
<evidence type="ECO:0000256" key="1">
    <source>
        <dbReference type="ARBA" id="ARBA00004141"/>
    </source>
</evidence>
<feature type="transmembrane region" description="Helical" evidence="13">
    <location>
        <begin position="1218"/>
        <end position="1236"/>
    </location>
</feature>
<dbReference type="GO" id="GO:0015662">
    <property type="term" value="F:P-type ion transporter activity"/>
    <property type="evidence" value="ECO:0007669"/>
    <property type="project" value="InterPro"/>
</dbReference>
<keyword evidence="11 13" id="KW-0472">Membrane</keyword>
<dbReference type="SUPFAM" id="SSF81665">
    <property type="entry name" value="Calcium ATPase, transmembrane domain M"/>
    <property type="match status" value="1"/>
</dbReference>
<feature type="region of interest" description="Disordered" evidence="14">
    <location>
        <begin position="118"/>
        <end position="166"/>
    </location>
</feature>
<keyword evidence="18" id="KW-1185">Reference proteome</keyword>
<dbReference type="InterPro" id="IPR018303">
    <property type="entry name" value="ATPase_P-typ_P_site"/>
</dbReference>
<evidence type="ECO:0000256" key="13">
    <source>
        <dbReference type="RuleBase" id="RU362082"/>
    </source>
</evidence>
<dbReference type="Proteomes" id="UP000800036">
    <property type="component" value="Unassembled WGS sequence"/>
</dbReference>
<gene>
    <name evidence="17" type="ORF">BU23DRAFT_645592</name>
</gene>
<evidence type="ECO:0000256" key="5">
    <source>
        <dbReference type="ARBA" id="ARBA00022723"/>
    </source>
</evidence>
<dbReference type="FunFam" id="3.40.50.1000:FF:000068">
    <property type="entry name" value="Cation-transporting ATPase"/>
    <property type="match status" value="1"/>
</dbReference>
<name>A0A6A5VET3_9PLEO</name>
<dbReference type="Gene3D" id="2.70.150.10">
    <property type="entry name" value="Calcium-transporting ATPase, cytoplasmic transduction domain A"/>
    <property type="match status" value="1"/>
</dbReference>
<dbReference type="InterPro" id="IPR047821">
    <property type="entry name" value="P5B-type_ATPase"/>
</dbReference>
<dbReference type="InterPro" id="IPR023214">
    <property type="entry name" value="HAD_sf"/>
</dbReference>
<dbReference type="Pfam" id="PF00122">
    <property type="entry name" value="E1-E2_ATPase"/>
    <property type="match status" value="1"/>
</dbReference>
<evidence type="ECO:0000256" key="2">
    <source>
        <dbReference type="ARBA" id="ARBA00006000"/>
    </source>
</evidence>
<evidence type="ECO:0000256" key="9">
    <source>
        <dbReference type="ARBA" id="ARBA00022967"/>
    </source>
</evidence>
<feature type="domain" description="P5B-type ATPase N-terminal" evidence="16">
    <location>
        <begin position="178"/>
        <end position="297"/>
    </location>
</feature>
<dbReference type="SFLD" id="SFLDF00027">
    <property type="entry name" value="p-type_atpase"/>
    <property type="match status" value="1"/>
</dbReference>
<evidence type="ECO:0000256" key="7">
    <source>
        <dbReference type="ARBA" id="ARBA00022840"/>
    </source>
</evidence>
<dbReference type="SUPFAM" id="SSF81660">
    <property type="entry name" value="Metal cation-transporting ATPase, ATP-binding domain N"/>
    <property type="match status" value="1"/>
</dbReference>
<proteinExistence type="inferred from homology"/>
<evidence type="ECO:0000259" key="15">
    <source>
        <dbReference type="Pfam" id="PF00122"/>
    </source>
</evidence>
<evidence type="ECO:0000256" key="14">
    <source>
        <dbReference type="SAM" id="MobiDB-lite"/>
    </source>
</evidence>
<dbReference type="PRINTS" id="PR00119">
    <property type="entry name" value="CATATPASE"/>
</dbReference>
<dbReference type="Pfam" id="PF12409">
    <property type="entry name" value="P5-ATPase"/>
    <property type="match status" value="1"/>
</dbReference>
<dbReference type="InterPro" id="IPR023298">
    <property type="entry name" value="ATPase_P-typ_TM_dom_sf"/>
</dbReference>
<dbReference type="PANTHER" id="PTHR45630">
    <property type="entry name" value="CATION-TRANSPORTING ATPASE-RELATED"/>
    <property type="match status" value="1"/>
</dbReference>
<evidence type="ECO:0000256" key="4">
    <source>
        <dbReference type="ARBA" id="ARBA00022692"/>
    </source>
</evidence>
<keyword evidence="10 13" id="KW-1133">Transmembrane helix</keyword>
<dbReference type="FunFam" id="1.20.1110.10:FF:000032">
    <property type="entry name" value="Cation-transporting ATPase"/>
    <property type="match status" value="1"/>
</dbReference>
<organism evidence="17 18">
    <name type="scientific">Bimuria novae-zelandiae CBS 107.79</name>
    <dbReference type="NCBI Taxonomy" id="1447943"/>
    <lineage>
        <taxon>Eukaryota</taxon>
        <taxon>Fungi</taxon>
        <taxon>Dikarya</taxon>
        <taxon>Ascomycota</taxon>
        <taxon>Pezizomycotina</taxon>
        <taxon>Dothideomycetes</taxon>
        <taxon>Pleosporomycetidae</taxon>
        <taxon>Pleosporales</taxon>
        <taxon>Massarineae</taxon>
        <taxon>Didymosphaeriaceae</taxon>
        <taxon>Bimuria</taxon>
    </lineage>
</organism>
<feature type="transmembrane region" description="Helical" evidence="13">
    <location>
        <begin position="1286"/>
        <end position="1303"/>
    </location>
</feature>
<accession>A0A6A5VET3</accession>
<dbReference type="InterPro" id="IPR001757">
    <property type="entry name" value="P_typ_ATPase"/>
</dbReference>
<feature type="region of interest" description="Disordered" evidence="14">
    <location>
        <begin position="754"/>
        <end position="776"/>
    </location>
</feature>
<comment type="similarity">
    <text evidence="2 13">Belongs to the cation transport ATPase (P-type) (TC 3.A.3) family. Type V subfamily.</text>
</comment>
<dbReference type="InterPro" id="IPR044492">
    <property type="entry name" value="P_typ_ATPase_HD_dom"/>
</dbReference>
<dbReference type="GO" id="GO:0046872">
    <property type="term" value="F:metal ion binding"/>
    <property type="evidence" value="ECO:0007669"/>
    <property type="project" value="UniProtKB-UniRule"/>
</dbReference>
<feature type="transmembrane region" description="Helical" evidence="13">
    <location>
        <begin position="597"/>
        <end position="618"/>
    </location>
</feature>
<evidence type="ECO:0000256" key="11">
    <source>
        <dbReference type="ARBA" id="ARBA00023136"/>
    </source>
</evidence>
<dbReference type="OrthoDB" id="48943at2759"/>
<dbReference type="InterPro" id="IPR023299">
    <property type="entry name" value="ATPase_P-typ_cyto_dom_N"/>
</dbReference>
<sequence>MLVAARYRVDIDVNHGHSAATSFMEDVEMAQDEVELQPIHAPRPSIQQLTTIKMFAGPMSESVPTSISSFAHRRRRADSTASFTFYDDDRDSDEGVEEAIAEEYGDIEYDGYTIDELDELENGGSPAPSQRRRKSSGFSGRSSADRPLLHRSSSVSSAGSGDGARGRRTNQKIYILTEDLTIVVAGFNTSRIGFGIYVLICIATAGLAWLVLQWLPRWKVALIGRPAPLKECSWLVIENQWGEFAVQQINEKEYGRSLSTVFGDPEKHGQREYDENFDPVIKQLRCLDYRYIRFCYHPLKDKFVLANTWKDPLWTNVSALREGLETEERDNRELVFGKNIIDLAEKPLGQLLVDEVINPFYVFQIASLFLWSVDEYYYYAACIFVISVVSITTTVVETKATMKRLREVSRFECEVRVLRNGFWRTEDSAELVPGDVYEVTDPSLTQLPCDSLLLSGDCIVNESMLTGESVPVSKIPITDEVLDLLDLSASAVHPEIARHMLFSGTKIIRARRPHEDDTDDEAAALAMVVRTGFNTTKGALVRSMLFPKPSGFKFYRDSFRYISVMAGIAMIGFVASFINFIHFGLAWHLIVVRALDLITIVVPPALPATLTIGTNFALSRLKQKMIFCISPQRVNVGGKLDVVCFDKTGTLTEEGLDVLGVRVVERPANRFSEILTENVDVLPNSRYDRDPTVDYAKHKAILYTMATCHSLRLIDDELLGDPLDVKMFNFTGWSFAEGEQAGSAGDDDQILQDKLRPSVARPPPGREYDIDDEEDDQNRKPIELGVLKSFEFVSQLRRASVIVRQFGSKTAQVYVKGAPECMKDICRADSFPTDYEDLLSFYTHKGFRVIACATKTIKVNWLKMQKMKREEAESELEFVGFIIFENKLKPTTTPVIEELERANIRTVMCTGDNILTAISVARECGLINKTAHCFIPHFVEGDSRTALASLSWESVDDPMFKLDENTLKPLPPPAEADVSLPYDISNLRNYSLAVSGDVFRWIVDFAPERVLREMLVCGQVFARMSPDEKHELVEKLQSIDYCVGFCGDGANDCGALKAADVGISLSEAEASVAAPFTSRVFDISCVPQVIKEGRAALVTSFSCFKYMSLYSAIQFTSVSFLYASASNLGDFQFLFIDLLLILPIAIFMGWSAAFPRLARKRPTASLVSRKVLTPLLGQMALCILTQALAFIYVQKQLWYEPPVVDKDHSNARNSQNTALFLVSCFQYTLSAIVLSVGAPFRQPMSRNLPFVVTILFALVVTCYMLFDPAQWLTHLMQLTYMSVEFKIFLLVLGVGNFLVAWVGEKFVFPGAARWIGTLKVRLNPRWRKKRKEYKVIKEGAMM</sequence>
<dbReference type="InterPro" id="IPR008250">
    <property type="entry name" value="ATPase_P-typ_transduc_dom_A_sf"/>
</dbReference>
<dbReference type="SUPFAM" id="SSF81653">
    <property type="entry name" value="Calcium ATPase, transduction domain A"/>
    <property type="match status" value="1"/>
</dbReference>
<reference evidence="17" key="1">
    <citation type="journal article" date="2020" name="Stud. Mycol.">
        <title>101 Dothideomycetes genomes: a test case for predicting lifestyles and emergence of pathogens.</title>
        <authorList>
            <person name="Haridas S."/>
            <person name="Albert R."/>
            <person name="Binder M."/>
            <person name="Bloem J."/>
            <person name="Labutti K."/>
            <person name="Salamov A."/>
            <person name="Andreopoulos B."/>
            <person name="Baker S."/>
            <person name="Barry K."/>
            <person name="Bills G."/>
            <person name="Bluhm B."/>
            <person name="Cannon C."/>
            <person name="Castanera R."/>
            <person name="Culley D."/>
            <person name="Daum C."/>
            <person name="Ezra D."/>
            <person name="Gonzalez J."/>
            <person name="Henrissat B."/>
            <person name="Kuo A."/>
            <person name="Liang C."/>
            <person name="Lipzen A."/>
            <person name="Lutzoni F."/>
            <person name="Magnuson J."/>
            <person name="Mondo S."/>
            <person name="Nolan M."/>
            <person name="Ohm R."/>
            <person name="Pangilinan J."/>
            <person name="Park H.-J."/>
            <person name="Ramirez L."/>
            <person name="Alfaro M."/>
            <person name="Sun H."/>
            <person name="Tritt A."/>
            <person name="Yoshinaga Y."/>
            <person name="Zwiers L.-H."/>
            <person name="Turgeon B."/>
            <person name="Goodwin S."/>
            <person name="Spatafora J."/>
            <person name="Crous P."/>
            <person name="Grigoriev I."/>
        </authorList>
    </citation>
    <scope>NUCLEOTIDE SEQUENCE</scope>
    <source>
        <strain evidence="17">CBS 107.79</strain>
    </source>
</reference>
<feature type="domain" description="P-type ATPase A" evidence="15">
    <location>
        <begin position="414"/>
        <end position="544"/>
    </location>
</feature>
<feature type="transmembrane region" description="Helical" evidence="13">
    <location>
        <begin position="561"/>
        <end position="585"/>
    </location>
</feature>
<evidence type="ECO:0000256" key="8">
    <source>
        <dbReference type="ARBA" id="ARBA00022842"/>
    </source>
</evidence>
<protein>
    <recommendedName>
        <fullName evidence="13">Cation-transporting ATPase</fullName>
        <ecNumber evidence="13">7.2.2.-</ecNumber>
    </recommendedName>
</protein>
<dbReference type="PROSITE" id="PS00154">
    <property type="entry name" value="ATPASE_E1_E2"/>
    <property type="match status" value="1"/>
</dbReference>
<feature type="transmembrane region" description="Helical" evidence="13">
    <location>
        <begin position="1131"/>
        <end position="1150"/>
    </location>
</feature>
<comment type="catalytic activity">
    <reaction evidence="12 13">
        <text>ATP + H2O = ADP + phosphate + H(+)</text>
        <dbReference type="Rhea" id="RHEA:13065"/>
        <dbReference type="ChEBI" id="CHEBI:15377"/>
        <dbReference type="ChEBI" id="CHEBI:15378"/>
        <dbReference type="ChEBI" id="CHEBI:30616"/>
        <dbReference type="ChEBI" id="CHEBI:43474"/>
        <dbReference type="ChEBI" id="CHEBI:456216"/>
    </reaction>
</comment>
<dbReference type="Gene3D" id="3.40.50.1000">
    <property type="entry name" value="HAD superfamily/HAD-like"/>
    <property type="match status" value="1"/>
</dbReference>
<evidence type="ECO:0000313" key="17">
    <source>
        <dbReference type="EMBL" id="KAF1971747.1"/>
    </source>
</evidence>
<keyword evidence="4 13" id="KW-0812">Transmembrane</keyword>
<evidence type="ECO:0000256" key="3">
    <source>
        <dbReference type="ARBA" id="ARBA00022553"/>
    </source>
</evidence>
<keyword evidence="7 13" id="KW-0067">ATP-binding</keyword>
<evidence type="ECO:0000256" key="6">
    <source>
        <dbReference type="ARBA" id="ARBA00022741"/>
    </source>
</evidence>
<evidence type="ECO:0000256" key="10">
    <source>
        <dbReference type="ARBA" id="ARBA00022989"/>
    </source>
</evidence>
<dbReference type="GO" id="GO:0006874">
    <property type="term" value="P:intracellular calcium ion homeostasis"/>
    <property type="evidence" value="ECO:0007669"/>
    <property type="project" value="TreeGrafter"/>
</dbReference>
<dbReference type="GO" id="GO:0016020">
    <property type="term" value="C:membrane"/>
    <property type="evidence" value="ECO:0007669"/>
    <property type="project" value="UniProtKB-SubCell"/>
</dbReference>
<dbReference type="NCBIfam" id="TIGR01494">
    <property type="entry name" value="ATPase_P-type"/>
    <property type="match status" value="2"/>
</dbReference>
<keyword evidence="9 13" id="KW-1278">Translocase</keyword>
<dbReference type="Gene3D" id="3.40.1110.10">
    <property type="entry name" value="Calcium-transporting ATPase, cytoplasmic domain N"/>
    <property type="match status" value="1"/>
</dbReference>
<dbReference type="FunFam" id="3.40.1110.10:FF:000057">
    <property type="entry name" value="Cation-transporting ATPase"/>
    <property type="match status" value="1"/>
</dbReference>
<dbReference type="NCBIfam" id="TIGR01657">
    <property type="entry name" value="P-ATPase-V"/>
    <property type="match status" value="1"/>
</dbReference>
<keyword evidence="6 13" id="KW-0547">Nucleotide-binding</keyword>
<keyword evidence="3" id="KW-0597">Phosphoprotein</keyword>
<feature type="transmembrane region" description="Helical" evidence="13">
    <location>
        <begin position="1107"/>
        <end position="1125"/>
    </location>
</feature>
<dbReference type="SUPFAM" id="SSF56784">
    <property type="entry name" value="HAD-like"/>
    <property type="match status" value="1"/>
</dbReference>
<dbReference type="SFLD" id="SFLDS00003">
    <property type="entry name" value="Haloacid_Dehalogenase"/>
    <property type="match status" value="1"/>
</dbReference>
<dbReference type="GO" id="GO:0005524">
    <property type="term" value="F:ATP binding"/>
    <property type="evidence" value="ECO:0007669"/>
    <property type="project" value="UniProtKB-UniRule"/>
</dbReference>
<dbReference type="FunFam" id="2.70.150.10:FF:000119">
    <property type="entry name" value="Cation-transporting ATPase"/>
    <property type="match status" value="1"/>
</dbReference>
<feature type="transmembrane region" description="Helical" evidence="13">
    <location>
        <begin position="194"/>
        <end position="215"/>
    </location>
</feature>
<keyword evidence="5 13" id="KW-0479">Metal-binding</keyword>
<feature type="transmembrane region" description="Helical" evidence="13">
    <location>
        <begin position="376"/>
        <end position="396"/>
    </location>
</feature>
<dbReference type="CDD" id="cd07542">
    <property type="entry name" value="P-type_ATPase_cation"/>
    <property type="match status" value="1"/>
</dbReference>
<dbReference type="GO" id="GO:0019829">
    <property type="term" value="F:ATPase-coupled monoatomic cation transmembrane transporter activity"/>
    <property type="evidence" value="ECO:0007669"/>
    <property type="project" value="UniProtKB-UniRule"/>
</dbReference>
<evidence type="ECO:0000259" key="16">
    <source>
        <dbReference type="Pfam" id="PF12409"/>
    </source>
</evidence>
<feature type="transmembrane region" description="Helical" evidence="13">
    <location>
        <begin position="1171"/>
        <end position="1193"/>
    </location>
</feature>
<keyword evidence="8 13" id="KW-0460">Magnesium</keyword>
<feature type="transmembrane region" description="Helical" evidence="13">
    <location>
        <begin position="1248"/>
        <end position="1266"/>
    </location>
</feature>
<comment type="subcellular location">
    <subcellularLocation>
        <location evidence="1 13">Membrane</location>
        <topology evidence="1 13">Multi-pass membrane protein</topology>
    </subcellularLocation>
</comment>
<dbReference type="PANTHER" id="PTHR45630:SF8">
    <property type="entry name" value="CATION-TRANSPORTING ATPASE"/>
    <property type="match status" value="1"/>
</dbReference>
<dbReference type="EC" id="7.2.2.-" evidence="13"/>
<dbReference type="InterPro" id="IPR059000">
    <property type="entry name" value="ATPase_P-type_domA"/>
</dbReference>
<dbReference type="SFLD" id="SFLDG00002">
    <property type="entry name" value="C1.7:_P-type_atpase_like"/>
    <property type="match status" value="1"/>
</dbReference>
<dbReference type="InterPro" id="IPR036412">
    <property type="entry name" value="HAD-like_sf"/>
</dbReference>
<dbReference type="InterPro" id="IPR047819">
    <property type="entry name" value="P5A-ATPase_N"/>
</dbReference>
<dbReference type="EMBL" id="ML976691">
    <property type="protein sequence ID" value="KAF1971747.1"/>
    <property type="molecule type" value="Genomic_DNA"/>
</dbReference>
<dbReference type="Pfam" id="PF00702">
    <property type="entry name" value="Hydrolase"/>
    <property type="match status" value="1"/>
</dbReference>
<evidence type="ECO:0000256" key="12">
    <source>
        <dbReference type="ARBA" id="ARBA00049360"/>
    </source>
</evidence>